<evidence type="ECO:0000313" key="1">
    <source>
        <dbReference type="EMBL" id="PPI86190.1"/>
    </source>
</evidence>
<gene>
    <name evidence="1" type="ORF">KEHDKFFH_02400</name>
</gene>
<dbReference type="RefSeq" id="WP_104320428.1">
    <property type="nucleotide sequence ID" value="NZ_PSSX01000001.1"/>
</dbReference>
<name>A0A2S5ZFJ7_9GAMM</name>
<keyword evidence="2" id="KW-1185">Reference proteome</keyword>
<accession>A0A2S5ZFJ7</accession>
<reference evidence="1 2" key="1">
    <citation type="submission" date="2018-01" db="EMBL/GenBank/DDBJ databases">
        <title>Complete genome sequences of the type strains of Marinobacter flavimaris and Marinobacter maroccanus.</title>
        <authorList>
            <person name="Palau M."/>
            <person name="Boujida N."/>
            <person name="Manresa A."/>
            <person name="Minana-Galbis D."/>
        </authorList>
    </citation>
    <scope>NUCLEOTIDE SEQUENCE [LARGE SCALE GENOMIC DNA]</scope>
    <source>
        <strain evidence="1 2">N4</strain>
    </source>
</reference>
<dbReference type="AlphaFoldDB" id="A0A2S5ZFJ7"/>
<organism evidence="1 2">
    <name type="scientific">Marinobacter maroccanus</name>
    <dbReference type="NCBI Taxonomy" id="2055143"/>
    <lineage>
        <taxon>Bacteria</taxon>
        <taxon>Pseudomonadati</taxon>
        <taxon>Pseudomonadota</taxon>
        <taxon>Gammaproteobacteria</taxon>
        <taxon>Pseudomonadales</taxon>
        <taxon>Marinobacteraceae</taxon>
        <taxon>Marinobacter</taxon>
    </lineage>
</organism>
<dbReference type="Proteomes" id="UP000239917">
    <property type="component" value="Unassembled WGS sequence"/>
</dbReference>
<comment type="caution">
    <text evidence="1">The sequence shown here is derived from an EMBL/GenBank/DDBJ whole genome shotgun (WGS) entry which is preliminary data.</text>
</comment>
<evidence type="ECO:0000313" key="2">
    <source>
        <dbReference type="Proteomes" id="UP000239917"/>
    </source>
</evidence>
<protein>
    <submittedName>
        <fullName evidence="1">Uncharacterized protein</fullName>
    </submittedName>
</protein>
<proteinExistence type="predicted"/>
<dbReference type="EMBL" id="PSSX01000001">
    <property type="protein sequence ID" value="PPI86190.1"/>
    <property type="molecule type" value="Genomic_DNA"/>
</dbReference>
<sequence length="89" mass="10370">MNTGDLEARVLKLEKELASLSHLNLQLVNREVVLRGMMHSLLNHLPDDQKQALHRTYGQYLTLILEQIPPDVQDREILEEFEDILSHRS</sequence>